<organism evidence="1 2">
    <name type="scientific">Hexamita inflata</name>
    <dbReference type="NCBI Taxonomy" id="28002"/>
    <lineage>
        <taxon>Eukaryota</taxon>
        <taxon>Metamonada</taxon>
        <taxon>Diplomonadida</taxon>
        <taxon>Hexamitidae</taxon>
        <taxon>Hexamitinae</taxon>
        <taxon>Hexamita</taxon>
    </lineage>
</organism>
<evidence type="ECO:0000313" key="2">
    <source>
        <dbReference type="Proteomes" id="UP001642409"/>
    </source>
</evidence>
<keyword evidence="2" id="KW-1185">Reference proteome</keyword>
<protein>
    <submittedName>
        <fullName evidence="1">Hypothetical_protein</fullName>
    </submittedName>
</protein>
<dbReference type="Proteomes" id="UP001642409">
    <property type="component" value="Unassembled WGS sequence"/>
</dbReference>
<evidence type="ECO:0000313" key="1">
    <source>
        <dbReference type="EMBL" id="CAL6011002.1"/>
    </source>
</evidence>
<gene>
    <name evidence="1" type="ORF">HINF_LOCUS22380</name>
</gene>
<reference evidence="1 2" key="1">
    <citation type="submission" date="2024-07" db="EMBL/GenBank/DDBJ databases">
        <authorList>
            <person name="Akdeniz Z."/>
        </authorList>
    </citation>
    <scope>NUCLEOTIDE SEQUENCE [LARGE SCALE GENOMIC DNA]</scope>
</reference>
<comment type="caution">
    <text evidence="1">The sequence shown here is derived from an EMBL/GenBank/DDBJ whole genome shotgun (WGS) entry which is preliminary data.</text>
</comment>
<dbReference type="EMBL" id="CAXDID020000062">
    <property type="protein sequence ID" value="CAL6011002.1"/>
    <property type="molecule type" value="Genomic_DNA"/>
</dbReference>
<accession>A0ABP1I7M9</accession>
<name>A0ABP1I7M9_9EUKA</name>
<sequence>MMLQDDSSYLPFNFSEIKLCISNGQTSAEYQINFQRQCYWNKSHRSEHQSSVAIFFARRNFQSMYLHHDHSLRNRLFILFLKTYFIQNLQPDNKTFVLSSL</sequence>
<proteinExistence type="predicted"/>